<keyword evidence="3" id="KW-1185">Reference proteome</keyword>
<feature type="domain" description="Beta-lactamase hydrolase-like protein phosphatase-like" evidence="1">
    <location>
        <begin position="2"/>
        <end position="103"/>
    </location>
</feature>
<dbReference type="AlphaFoldDB" id="A0AA50CP45"/>
<dbReference type="InterPro" id="IPR005939">
    <property type="entry name" value="BLH_phosphatase-like"/>
</dbReference>
<dbReference type="InterPro" id="IPR029021">
    <property type="entry name" value="Prot-tyrosine_phosphatase-like"/>
</dbReference>
<evidence type="ECO:0000259" key="1">
    <source>
        <dbReference type="Pfam" id="PF04273"/>
    </source>
</evidence>
<dbReference type="SUPFAM" id="SSF52799">
    <property type="entry name" value="(Phosphotyrosine protein) phosphatases II"/>
    <property type="match status" value="1"/>
</dbReference>
<protein>
    <submittedName>
        <fullName evidence="2">TIGR01244 family sulfur transferase</fullName>
    </submittedName>
</protein>
<dbReference type="RefSeq" id="WP_306038887.1">
    <property type="nucleotide sequence ID" value="NZ_CP132303.1"/>
</dbReference>
<dbReference type="GO" id="GO:0016740">
    <property type="term" value="F:transferase activity"/>
    <property type="evidence" value="ECO:0007669"/>
    <property type="project" value="UniProtKB-KW"/>
</dbReference>
<dbReference type="Proteomes" id="UP001234585">
    <property type="component" value="Plasmid unnamed1"/>
</dbReference>
<evidence type="ECO:0000313" key="2">
    <source>
        <dbReference type="EMBL" id="WLR99548.1"/>
    </source>
</evidence>
<proteinExistence type="predicted"/>
<name>A0AA50CP45_9HYPH</name>
<dbReference type="Gene3D" id="3.90.190.10">
    <property type="entry name" value="Protein tyrosine phosphatase superfamily"/>
    <property type="match status" value="1"/>
</dbReference>
<organism evidence="2 3">
    <name type="scientific">Shinella sumterensis</name>
    <dbReference type="NCBI Taxonomy" id="1967501"/>
    <lineage>
        <taxon>Bacteria</taxon>
        <taxon>Pseudomonadati</taxon>
        <taxon>Pseudomonadota</taxon>
        <taxon>Alphaproteobacteria</taxon>
        <taxon>Hyphomicrobiales</taxon>
        <taxon>Rhizobiaceae</taxon>
        <taxon>Shinella</taxon>
    </lineage>
</organism>
<dbReference type="NCBIfam" id="TIGR01244">
    <property type="entry name" value="TIGR01244 family sulfur transferase"/>
    <property type="match status" value="1"/>
</dbReference>
<keyword evidence="2" id="KW-0614">Plasmid</keyword>
<geneLocation type="plasmid" evidence="2 3">
    <name>unnamed1</name>
</geneLocation>
<dbReference type="Pfam" id="PF04273">
    <property type="entry name" value="BLH_phosphatase"/>
    <property type="match status" value="1"/>
</dbReference>
<evidence type="ECO:0000313" key="3">
    <source>
        <dbReference type="Proteomes" id="UP001234585"/>
    </source>
</evidence>
<keyword evidence="2" id="KW-0808">Transferase</keyword>
<dbReference type="GO" id="GO:0016787">
    <property type="term" value="F:hydrolase activity"/>
    <property type="evidence" value="ECO:0007669"/>
    <property type="project" value="InterPro"/>
</dbReference>
<accession>A0AA50CP45</accession>
<sequence length="117" mass="12922">MDIRKIDDDYSVSPQIEPEDVDIVSLLGFRSIVCHRPDKEQADQPTFASIAERAAQLDIAVRHIPVLSSGLTDEAVSDMVQALGDLPRPILAYCRSGARSTKIHEQALLLRRVGVRS</sequence>
<dbReference type="EMBL" id="CP132303">
    <property type="protein sequence ID" value="WLR99548.1"/>
    <property type="molecule type" value="Genomic_DNA"/>
</dbReference>
<reference evidence="2 3" key="1">
    <citation type="submission" date="2023-08" db="EMBL/GenBank/DDBJ databases">
        <title>Pathogen: clinical or host-associated sample.</title>
        <authorList>
            <person name="Hergert J."/>
            <person name="Casey R."/>
            <person name="Wagner J."/>
            <person name="Young E.L."/>
            <person name="Oakeson K.F."/>
        </authorList>
    </citation>
    <scope>NUCLEOTIDE SEQUENCE [LARGE SCALE GENOMIC DNA]</scope>
    <source>
        <strain evidence="2 3">1760953</strain>
        <plasmid evidence="2 3">unnamed1</plasmid>
    </source>
</reference>
<gene>
    <name evidence="2" type="ORF">Q9313_22490</name>
</gene>